<evidence type="ECO:0000313" key="5">
    <source>
        <dbReference type="EMBL" id="GHP09780.1"/>
    </source>
</evidence>
<feature type="modified residue" description="4-aspartylphosphate" evidence="2">
    <location>
        <position position="154"/>
    </location>
</feature>
<dbReference type="InterPro" id="IPR011006">
    <property type="entry name" value="CheY-like_superfamily"/>
</dbReference>
<dbReference type="GO" id="GO:0000160">
    <property type="term" value="P:phosphorelay signal transduction system"/>
    <property type="evidence" value="ECO:0007669"/>
    <property type="project" value="UniProtKB-KW"/>
</dbReference>
<dbReference type="PANTHER" id="PTHR43874:SF7">
    <property type="entry name" value="TWO-COMPONENT RESPONSE REGULATOR ARR10"/>
    <property type="match status" value="1"/>
</dbReference>
<feature type="compositionally biased region" description="Gly residues" evidence="3">
    <location>
        <begin position="1"/>
        <end position="10"/>
    </location>
</feature>
<evidence type="ECO:0000259" key="4">
    <source>
        <dbReference type="PROSITE" id="PS50110"/>
    </source>
</evidence>
<reference evidence="5" key="1">
    <citation type="submission" date="2020-10" db="EMBL/GenBank/DDBJ databases">
        <title>Unveiling of a novel bifunctional photoreceptor, Dualchrome1, isolated from a cosmopolitan green alga.</title>
        <authorList>
            <person name="Suzuki S."/>
            <person name="Kawachi M."/>
        </authorList>
    </citation>
    <scope>NUCLEOTIDE SEQUENCE</scope>
    <source>
        <strain evidence="5">NIES 2893</strain>
    </source>
</reference>
<comment type="caution">
    <text evidence="5">The sequence shown here is derived from an EMBL/GenBank/DDBJ whole genome shotgun (WGS) entry which is preliminary data.</text>
</comment>
<evidence type="ECO:0000256" key="3">
    <source>
        <dbReference type="SAM" id="MobiDB-lite"/>
    </source>
</evidence>
<dbReference type="Pfam" id="PF00072">
    <property type="entry name" value="Response_reg"/>
    <property type="match status" value="1"/>
</dbReference>
<organism evidence="5 6">
    <name type="scientific">Pycnococcus provasolii</name>
    <dbReference type="NCBI Taxonomy" id="41880"/>
    <lineage>
        <taxon>Eukaryota</taxon>
        <taxon>Viridiplantae</taxon>
        <taxon>Chlorophyta</taxon>
        <taxon>Pseudoscourfieldiophyceae</taxon>
        <taxon>Pseudoscourfieldiales</taxon>
        <taxon>Pycnococcaceae</taxon>
        <taxon>Pycnococcus</taxon>
    </lineage>
</organism>
<dbReference type="PANTHER" id="PTHR43874">
    <property type="entry name" value="TWO-COMPONENT RESPONSE REGULATOR"/>
    <property type="match status" value="1"/>
</dbReference>
<feature type="region of interest" description="Disordered" evidence="3">
    <location>
        <begin position="1"/>
        <end position="55"/>
    </location>
</feature>
<dbReference type="InterPro" id="IPR045279">
    <property type="entry name" value="ARR-like"/>
</dbReference>
<dbReference type="Gene3D" id="3.40.50.2300">
    <property type="match status" value="1"/>
</dbReference>
<dbReference type="PROSITE" id="PS50110">
    <property type="entry name" value="RESPONSE_REGULATORY"/>
    <property type="match status" value="1"/>
</dbReference>
<dbReference type="GO" id="GO:0009736">
    <property type="term" value="P:cytokinin-activated signaling pathway"/>
    <property type="evidence" value="ECO:0007669"/>
    <property type="project" value="InterPro"/>
</dbReference>
<dbReference type="SUPFAM" id="SSF52172">
    <property type="entry name" value="CheY-like"/>
    <property type="match status" value="1"/>
</dbReference>
<keyword evidence="2" id="KW-0597">Phosphoprotein</keyword>
<dbReference type="AlphaFoldDB" id="A0A830HVK8"/>
<feature type="domain" description="Response regulatory" evidence="4">
    <location>
        <begin position="101"/>
        <end position="167"/>
    </location>
</feature>
<keyword evidence="1" id="KW-0902">Two-component regulatory system</keyword>
<dbReference type="Proteomes" id="UP000660262">
    <property type="component" value="Unassembled WGS sequence"/>
</dbReference>
<dbReference type="OrthoDB" id="10262808at2759"/>
<evidence type="ECO:0000256" key="1">
    <source>
        <dbReference type="ARBA" id="ARBA00023012"/>
    </source>
</evidence>
<evidence type="ECO:0000256" key="2">
    <source>
        <dbReference type="PROSITE-ProRule" id="PRU00169"/>
    </source>
</evidence>
<protein>
    <recommendedName>
        <fullName evidence="4">Response regulatory domain-containing protein</fullName>
    </recommendedName>
</protein>
<gene>
    <name evidence="5" type="ORF">PPROV_000851500</name>
</gene>
<dbReference type="EMBL" id="BNJQ01000026">
    <property type="protein sequence ID" value="GHP09780.1"/>
    <property type="molecule type" value="Genomic_DNA"/>
</dbReference>
<dbReference type="InterPro" id="IPR001789">
    <property type="entry name" value="Sig_transdc_resp-reg_receiver"/>
</dbReference>
<accession>A0A830HVK8</accession>
<evidence type="ECO:0000313" key="6">
    <source>
        <dbReference type="Proteomes" id="UP000660262"/>
    </source>
</evidence>
<keyword evidence="6" id="KW-1185">Reference proteome</keyword>
<sequence length="167" mass="17727">MEFPPMGGGVAPVDSANDMTMDERAPTPLPGATTTTANPFSDMATTTNPTPAHLDLDAVTNPGANPFQVQQPGVMTNPEAFPVDTPSPSSGGAHAFPVGLRVLVVDDDPICLMIVEKMLRRCDYQVTTCKSGQTALEMLRANKEDPPFDIVLTDVNMPGIDGFLLLQ</sequence>
<name>A0A830HVK8_9CHLO</name>
<proteinExistence type="predicted"/>